<dbReference type="InterPro" id="IPR036291">
    <property type="entry name" value="NAD(P)-bd_dom_sf"/>
</dbReference>
<reference evidence="4" key="1">
    <citation type="submission" date="2024-07" db="EMBL/GenBank/DDBJ databases">
        <authorList>
            <person name="Yu S.T."/>
        </authorList>
    </citation>
    <scope>NUCLEOTIDE SEQUENCE</scope>
    <source>
        <strain evidence="4">R44</strain>
    </source>
</reference>
<dbReference type="AlphaFoldDB" id="A0AB39TAS9"/>
<keyword evidence="2" id="KW-0560">Oxidoreductase</keyword>
<accession>A0AB39TAS9</accession>
<sequence length="321" mass="33069">MVTGASSGIGRAVARAFAARGARTVVTARSADVLNEVVRECAAAHPLAEAVAVSADVGDAQAVARVAQTALDRYGRIDVWVNAAGVGILGRLDQVPPEEVRRLWEVNVLGTLHGAHAALTVMRRQGHGVLIDLSSVLGGAVEAPYMGAYAVSKAALATLDDVLRQELALTGDHGVHVCTVLPAGVDTPFFAHAANHTGRRVRSMPALATPERVARAVVRAAAHPRRRVLVGPGARLLPWSHAVAPGLVRALIRHRTEHGYLGAPGTAAVTPGALHTPSGDTAAVSGGHHGRARTAARRVAALALLAGAAGALGTRIRTRPL</sequence>
<organism evidence="4">
    <name type="scientific">Streptomyces sp. R44</name>
    <dbReference type="NCBI Taxonomy" id="3238633"/>
    <lineage>
        <taxon>Bacteria</taxon>
        <taxon>Bacillati</taxon>
        <taxon>Actinomycetota</taxon>
        <taxon>Actinomycetes</taxon>
        <taxon>Kitasatosporales</taxon>
        <taxon>Streptomycetaceae</taxon>
        <taxon>Streptomyces</taxon>
    </lineage>
</organism>
<evidence type="ECO:0000256" key="1">
    <source>
        <dbReference type="ARBA" id="ARBA00006484"/>
    </source>
</evidence>
<gene>
    <name evidence="4" type="ORF">AB5J54_40890</name>
</gene>
<proteinExistence type="inferred from homology"/>
<dbReference type="GO" id="GO:0016491">
    <property type="term" value="F:oxidoreductase activity"/>
    <property type="evidence" value="ECO:0007669"/>
    <property type="project" value="UniProtKB-KW"/>
</dbReference>
<dbReference type="Gene3D" id="3.40.50.720">
    <property type="entry name" value="NAD(P)-binding Rossmann-like Domain"/>
    <property type="match status" value="1"/>
</dbReference>
<evidence type="ECO:0000256" key="3">
    <source>
        <dbReference type="RuleBase" id="RU000363"/>
    </source>
</evidence>
<protein>
    <submittedName>
        <fullName evidence="4">SDR family NAD(P)-dependent oxidoreductase</fullName>
    </submittedName>
</protein>
<dbReference type="PANTHER" id="PTHR44196:SF1">
    <property type="entry name" value="DEHYDROGENASE_REDUCTASE SDR FAMILY MEMBER 7B"/>
    <property type="match status" value="1"/>
</dbReference>
<name>A0AB39TAS9_9ACTN</name>
<dbReference type="EMBL" id="CP163444">
    <property type="protein sequence ID" value="XDQ76484.1"/>
    <property type="molecule type" value="Genomic_DNA"/>
</dbReference>
<dbReference type="InterPro" id="IPR002347">
    <property type="entry name" value="SDR_fam"/>
</dbReference>
<dbReference type="PANTHER" id="PTHR44196">
    <property type="entry name" value="DEHYDROGENASE/REDUCTASE SDR FAMILY MEMBER 7B"/>
    <property type="match status" value="1"/>
</dbReference>
<dbReference type="SUPFAM" id="SSF51735">
    <property type="entry name" value="NAD(P)-binding Rossmann-fold domains"/>
    <property type="match status" value="1"/>
</dbReference>
<dbReference type="GO" id="GO:0016020">
    <property type="term" value="C:membrane"/>
    <property type="evidence" value="ECO:0007669"/>
    <property type="project" value="TreeGrafter"/>
</dbReference>
<comment type="similarity">
    <text evidence="1 3">Belongs to the short-chain dehydrogenases/reductases (SDR) family.</text>
</comment>
<evidence type="ECO:0000256" key="2">
    <source>
        <dbReference type="ARBA" id="ARBA00023002"/>
    </source>
</evidence>
<dbReference type="RefSeq" id="WP_369149105.1">
    <property type="nucleotide sequence ID" value="NZ_CP163444.1"/>
</dbReference>
<dbReference type="PRINTS" id="PR00081">
    <property type="entry name" value="GDHRDH"/>
</dbReference>
<evidence type="ECO:0000313" key="4">
    <source>
        <dbReference type="EMBL" id="XDQ76484.1"/>
    </source>
</evidence>
<dbReference type="PRINTS" id="PR00080">
    <property type="entry name" value="SDRFAMILY"/>
</dbReference>
<dbReference type="Pfam" id="PF00106">
    <property type="entry name" value="adh_short"/>
    <property type="match status" value="1"/>
</dbReference>